<comment type="caution">
    <text evidence="1">The sequence shown here is derived from an EMBL/GenBank/DDBJ whole genome shotgun (WGS) entry which is preliminary data.</text>
</comment>
<proteinExistence type="predicted"/>
<accession>A0A2W5K6X8</accession>
<feature type="non-terminal residue" evidence="1">
    <location>
        <position position="1"/>
    </location>
</feature>
<organism evidence="1 2">
    <name type="scientific">Rhodanobacter denitrificans</name>
    <dbReference type="NCBI Taxonomy" id="666685"/>
    <lineage>
        <taxon>Bacteria</taxon>
        <taxon>Pseudomonadati</taxon>
        <taxon>Pseudomonadota</taxon>
        <taxon>Gammaproteobacteria</taxon>
        <taxon>Lysobacterales</taxon>
        <taxon>Rhodanobacteraceae</taxon>
        <taxon>Rhodanobacter</taxon>
    </lineage>
</organism>
<evidence type="ECO:0000313" key="1">
    <source>
        <dbReference type="EMBL" id="PZQ10805.1"/>
    </source>
</evidence>
<reference evidence="1 2" key="1">
    <citation type="submission" date="2017-08" db="EMBL/GenBank/DDBJ databases">
        <title>Infants hospitalized years apart are colonized by the same room-sourced microbial strains.</title>
        <authorList>
            <person name="Brooks B."/>
            <person name="Olm M.R."/>
            <person name="Firek B.A."/>
            <person name="Baker R."/>
            <person name="Thomas B.C."/>
            <person name="Morowitz M.J."/>
            <person name="Banfield J.F."/>
        </authorList>
    </citation>
    <scope>NUCLEOTIDE SEQUENCE [LARGE SCALE GENOMIC DNA]</scope>
    <source>
        <strain evidence="1">S2_005_003_R2_42</strain>
    </source>
</reference>
<sequence length="70" mass="7988">LQTMQAMNQLLALQAKQTIQGQQLQLTQERAASLELARQAAAVERSREVRRRFIGEGTPYTPYPVHFYGQ</sequence>
<dbReference type="AlphaFoldDB" id="A0A2W5K6X8"/>
<dbReference type="EMBL" id="QFPO01000018">
    <property type="protein sequence ID" value="PZQ10805.1"/>
    <property type="molecule type" value="Genomic_DNA"/>
</dbReference>
<evidence type="ECO:0000313" key="2">
    <source>
        <dbReference type="Proteomes" id="UP000249046"/>
    </source>
</evidence>
<gene>
    <name evidence="1" type="ORF">DI564_15025</name>
</gene>
<protein>
    <submittedName>
        <fullName evidence="1">P-type conjugative transfer protein TrbJ</fullName>
    </submittedName>
</protein>
<dbReference type="Proteomes" id="UP000249046">
    <property type="component" value="Unassembled WGS sequence"/>
</dbReference>
<name>A0A2W5K6X8_9GAMM</name>